<gene>
    <name evidence="2" type="ORF">H9865_06735</name>
</gene>
<dbReference type="InterPro" id="IPR052939">
    <property type="entry name" value="23S_rRNA_MeTrnsfrase_RlmA"/>
</dbReference>
<dbReference type="PANTHER" id="PTHR43460">
    <property type="entry name" value="METHYLTRANSFERASE"/>
    <property type="match status" value="1"/>
</dbReference>
<dbReference type="InterPro" id="IPR029063">
    <property type="entry name" value="SAM-dependent_MTases_sf"/>
</dbReference>
<dbReference type="SUPFAM" id="SSF53335">
    <property type="entry name" value="S-adenosyl-L-methionine-dependent methyltransferases"/>
    <property type="match status" value="1"/>
</dbReference>
<feature type="domain" description="Methyltransferase type 11" evidence="1">
    <location>
        <begin position="57"/>
        <end position="142"/>
    </location>
</feature>
<evidence type="ECO:0000313" key="3">
    <source>
        <dbReference type="Proteomes" id="UP000824193"/>
    </source>
</evidence>
<dbReference type="GO" id="GO:0008757">
    <property type="term" value="F:S-adenosylmethionine-dependent methyltransferase activity"/>
    <property type="evidence" value="ECO:0007669"/>
    <property type="project" value="InterPro"/>
</dbReference>
<dbReference type="InterPro" id="IPR013216">
    <property type="entry name" value="Methyltransf_11"/>
</dbReference>
<reference evidence="2" key="2">
    <citation type="submission" date="2021-04" db="EMBL/GenBank/DDBJ databases">
        <authorList>
            <person name="Gilroy R."/>
        </authorList>
    </citation>
    <scope>NUCLEOTIDE SEQUENCE</scope>
    <source>
        <strain evidence="2">2239</strain>
    </source>
</reference>
<dbReference type="Proteomes" id="UP000824193">
    <property type="component" value="Unassembled WGS sequence"/>
</dbReference>
<dbReference type="CDD" id="cd02440">
    <property type="entry name" value="AdoMet_MTases"/>
    <property type="match status" value="1"/>
</dbReference>
<name>A0A9D1V439_9FIRM</name>
<dbReference type="AlphaFoldDB" id="A0A9D1V439"/>
<dbReference type="Pfam" id="PF08241">
    <property type="entry name" value="Methyltransf_11"/>
    <property type="match status" value="1"/>
</dbReference>
<organism evidence="2 3">
    <name type="scientific">Candidatus Allofournierella pullicola</name>
    <dbReference type="NCBI Taxonomy" id="2838596"/>
    <lineage>
        <taxon>Bacteria</taxon>
        <taxon>Bacillati</taxon>
        <taxon>Bacillota</taxon>
        <taxon>Clostridia</taxon>
        <taxon>Eubacteriales</taxon>
        <taxon>Oscillospiraceae</taxon>
        <taxon>Allofournierella</taxon>
    </lineage>
</organism>
<keyword evidence="2" id="KW-0489">Methyltransferase</keyword>
<accession>A0A9D1V439</accession>
<reference evidence="2" key="1">
    <citation type="journal article" date="2021" name="PeerJ">
        <title>Extensive microbial diversity within the chicken gut microbiome revealed by metagenomics and culture.</title>
        <authorList>
            <person name="Gilroy R."/>
            <person name="Ravi A."/>
            <person name="Getino M."/>
            <person name="Pursley I."/>
            <person name="Horton D.L."/>
            <person name="Alikhan N.F."/>
            <person name="Baker D."/>
            <person name="Gharbi K."/>
            <person name="Hall N."/>
            <person name="Watson M."/>
            <person name="Adriaenssens E.M."/>
            <person name="Foster-Nyarko E."/>
            <person name="Jarju S."/>
            <person name="Secka A."/>
            <person name="Antonio M."/>
            <person name="Oren A."/>
            <person name="Chaudhuri R.R."/>
            <person name="La Ragione R."/>
            <person name="Hildebrand F."/>
            <person name="Pallen M.J."/>
        </authorList>
    </citation>
    <scope>NUCLEOTIDE SEQUENCE</scope>
    <source>
        <strain evidence="2">2239</strain>
    </source>
</reference>
<proteinExistence type="predicted"/>
<dbReference type="EMBL" id="DXFW01000020">
    <property type="protein sequence ID" value="HIX05781.1"/>
    <property type="molecule type" value="Genomic_DNA"/>
</dbReference>
<protein>
    <submittedName>
        <fullName evidence="2">Class I SAM-dependent methyltransferase</fullName>
    </submittedName>
</protein>
<evidence type="ECO:0000313" key="2">
    <source>
        <dbReference type="EMBL" id="HIX05781.1"/>
    </source>
</evidence>
<dbReference type="GO" id="GO:0032259">
    <property type="term" value="P:methylation"/>
    <property type="evidence" value="ECO:0007669"/>
    <property type="project" value="UniProtKB-KW"/>
</dbReference>
<dbReference type="PANTHER" id="PTHR43460:SF1">
    <property type="entry name" value="METHYLTRANSFERASE TYPE 11 DOMAIN-CONTAINING PROTEIN"/>
    <property type="match status" value="1"/>
</dbReference>
<comment type="caution">
    <text evidence="2">The sequence shown here is derived from an EMBL/GenBank/DDBJ whole genome shotgun (WGS) entry which is preliminary data.</text>
</comment>
<evidence type="ECO:0000259" key="1">
    <source>
        <dbReference type="Pfam" id="PF08241"/>
    </source>
</evidence>
<sequence length="254" mass="29133">MNRTELYRQWLQEEDAARMKGWDFSHLRGRYEEEQDLPWDYAQVVRAFLQPDRKLLDTDTGGGEFLLSLKHPHNKTSATEGWPPNADLCRRRLSPLGIRFEQADGEGLLPFADGTFDLILNRHGSYDPAEISRLLRPGGTFITEQVGAKNDRELVELLLGELPLPFPQQTLACAAEAVKSAGLRVLRGEEAFRPIRFWDIGALVWFARVLPWEFPGFSVETCREQLYRAQEILEQNGVVEGTIHRYLLVLQKNK</sequence>
<dbReference type="Gene3D" id="3.40.50.150">
    <property type="entry name" value="Vaccinia Virus protein VP39"/>
    <property type="match status" value="1"/>
</dbReference>
<keyword evidence="2" id="KW-0808">Transferase</keyword>